<dbReference type="PROSITE" id="PS51257">
    <property type="entry name" value="PROKAR_LIPOPROTEIN"/>
    <property type="match status" value="1"/>
</dbReference>
<evidence type="ECO:0000256" key="2">
    <source>
        <dbReference type="SAM" id="MobiDB-lite"/>
    </source>
</evidence>
<dbReference type="Proteomes" id="UP000009320">
    <property type="component" value="Unassembled WGS sequence"/>
</dbReference>
<organism evidence="4 5">
    <name type="scientific">Lactobacillus hominis DSM 23910 = CRBIP 24.179</name>
    <dbReference type="NCBI Taxonomy" id="1423758"/>
    <lineage>
        <taxon>Bacteria</taxon>
        <taxon>Bacillati</taxon>
        <taxon>Bacillota</taxon>
        <taxon>Bacilli</taxon>
        <taxon>Lactobacillales</taxon>
        <taxon>Lactobacillaceae</taxon>
        <taxon>Lactobacillus</taxon>
    </lineage>
</organism>
<evidence type="ECO:0000256" key="1">
    <source>
        <dbReference type="PROSITE-ProRule" id="PRU00339"/>
    </source>
</evidence>
<evidence type="ECO:0000313" key="4">
    <source>
        <dbReference type="EMBL" id="CCI81376.1"/>
    </source>
</evidence>
<dbReference type="eggNOG" id="ENOG50313PC">
    <property type="taxonomic scope" value="Bacteria"/>
</dbReference>
<evidence type="ECO:0000313" key="5">
    <source>
        <dbReference type="Proteomes" id="UP000009320"/>
    </source>
</evidence>
<dbReference type="STRING" id="1423758.FC41_GL000550"/>
<feature type="signal peptide" evidence="3">
    <location>
        <begin position="1"/>
        <end position="20"/>
    </location>
</feature>
<dbReference type="RefSeq" id="WP_008470102.1">
    <property type="nucleotide sequence ID" value="NZ_AYZP01000012.1"/>
</dbReference>
<dbReference type="PROSITE" id="PS50005">
    <property type="entry name" value="TPR"/>
    <property type="match status" value="1"/>
</dbReference>
<dbReference type="PATRIC" id="fig|1423758.3.peg.556"/>
<dbReference type="InterPro" id="IPR011990">
    <property type="entry name" value="TPR-like_helical_dom_sf"/>
</dbReference>
<feature type="chain" id="PRO_5038957691" description="Lipoprotein" evidence="3">
    <location>
        <begin position="21"/>
        <end position="298"/>
    </location>
</feature>
<sequence>MKKSKIWVALVALFVVLVGAGCSKQSNSSGDYSTLMKQGKTYVADEKYSQAEDKFEQAHQVKATDESDVYAKQANHMSDAKDSISEYNFSEALKDLNKVVYANNGYSVMTNRAKKQYKTISRVQSNIKNEINPLYDNAKSAYKDGNYQQAEQYCIQILDLPYINGKYYKQIRNKVNDLLDDAKDANGDSKSDENSSSKTNSSNSNEENKSSDTEKENNNSSTSSNANSSSSNSNNMTVGGQAVTARVIAQVRDKLSSMGVSTSSWSDQDVVNFMNSAAKNGHTTIDSYTQSDVNNFNK</sequence>
<reference evidence="4 5" key="1">
    <citation type="submission" date="2012-06" db="EMBL/GenBank/DDBJ databases">
        <title>Draft Genome Sequence of Lactobacillus hominis Strain CRBIP 24.179T, isolated from human intestine.</title>
        <authorList>
            <person name="Cousin S."/>
            <person name="Ma L."/>
            <person name="Bizet C."/>
            <person name="Loux V."/>
            <person name="Bouchier C."/>
            <person name="Clermont D."/>
            <person name="Creno S."/>
        </authorList>
    </citation>
    <scope>NUCLEOTIDE SEQUENCE [LARGE SCALE GENOMIC DNA]</scope>
    <source>
        <strain evidence="5">CRBIP 24.179T</strain>
    </source>
</reference>
<dbReference type="Gene3D" id="1.25.40.10">
    <property type="entry name" value="Tetratricopeptide repeat domain"/>
    <property type="match status" value="1"/>
</dbReference>
<comment type="caution">
    <text evidence="4">The sequence shown here is derived from an EMBL/GenBank/DDBJ whole genome shotgun (WGS) entry which is preliminary data.</text>
</comment>
<feature type="compositionally biased region" description="Basic and acidic residues" evidence="2">
    <location>
        <begin position="182"/>
        <end position="195"/>
    </location>
</feature>
<feature type="region of interest" description="Disordered" evidence="2">
    <location>
        <begin position="182"/>
        <end position="237"/>
    </location>
</feature>
<protein>
    <recommendedName>
        <fullName evidence="6">Lipoprotein</fullName>
    </recommendedName>
</protein>
<dbReference type="OrthoDB" id="2290618at2"/>
<gene>
    <name evidence="4" type="ORF">BN55_07395</name>
</gene>
<dbReference type="AlphaFoldDB" id="I7JUI2"/>
<dbReference type="SUPFAM" id="SSF48452">
    <property type="entry name" value="TPR-like"/>
    <property type="match status" value="1"/>
</dbReference>
<name>I7JUI2_9LACO</name>
<proteinExistence type="predicted"/>
<keyword evidence="5" id="KW-1185">Reference proteome</keyword>
<evidence type="ECO:0000256" key="3">
    <source>
        <dbReference type="SAM" id="SignalP"/>
    </source>
</evidence>
<feature type="compositionally biased region" description="Low complexity" evidence="2">
    <location>
        <begin position="218"/>
        <end position="235"/>
    </location>
</feature>
<evidence type="ECO:0008006" key="6">
    <source>
        <dbReference type="Google" id="ProtNLM"/>
    </source>
</evidence>
<dbReference type="InterPro" id="IPR019734">
    <property type="entry name" value="TPR_rpt"/>
</dbReference>
<accession>I7JUI2</accession>
<keyword evidence="3" id="KW-0732">Signal</keyword>
<feature type="repeat" description="TPR" evidence="1">
    <location>
        <begin position="32"/>
        <end position="65"/>
    </location>
</feature>
<feature type="compositionally biased region" description="Basic and acidic residues" evidence="2">
    <location>
        <begin position="206"/>
        <end position="217"/>
    </location>
</feature>
<dbReference type="GeneID" id="82846651"/>
<dbReference type="EMBL" id="CAKE01000002">
    <property type="protein sequence ID" value="CCI81376.1"/>
    <property type="molecule type" value="Genomic_DNA"/>
</dbReference>
<feature type="compositionally biased region" description="Low complexity" evidence="2">
    <location>
        <begin position="196"/>
        <end position="205"/>
    </location>
</feature>
<keyword evidence="1" id="KW-0802">TPR repeat</keyword>